<dbReference type="InterPro" id="IPR012340">
    <property type="entry name" value="NA-bd_OB-fold"/>
</dbReference>
<feature type="binding site" evidence="7">
    <location>
        <position position="479"/>
    </location>
    <ligand>
        <name>ATP</name>
        <dbReference type="ChEBI" id="CHEBI:30616"/>
    </ligand>
</feature>
<comment type="subunit">
    <text evidence="7">Homodimer.</text>
</comment>
<dbReference type="GO" id="GO:0050560">
    <property type="term" value="F:aspartate-tRNA(Asn) ligase activity"/>
    <property type="evidence" value="ECO:0007669"/>
    <property type="project" value="UniProtKB-EC"/>
</dbReference>
<evidence type="ECO:0000256" key="1">
    <source>
        <dbReference type="ARBA" id="ARBA00006303"/>
    </source>
</evidence>
<dbReference type="Gene3D" id="3.30.930.10">
    <property type="entry name" value="Bira Bifunctional Protein, Domain 2"/>
    <property type="match status" value="1"/>
</dbReference>
<feature type="binding site" evidence="7">
    <location>
        <begin position="531"/>
        <end position="534"/>
    </location>
    <ligand>
        <name>ATP</name>
        <dbReference type="ChEBI" id="CHEBI:30616"/>
    </ligand>
</feature>
<evidence type="ECO:0000313" key="9">
    <source>
        <dbReference type="EMBL" id="MBJ7603533.1"/>
    </source>
</evidence>
<evidence type="ECO:0000256" key="4">
    <source>
        <dbReference type="ARBA" id="ARBA00022840"/>
    </source>
</evidence>
<feature type="binding site" evidence="7">
    <location>
        <position position="234"/>
    </location>
    <ligand>
        <name>ATP</name>
        <dbReference type="ChEBI" id="CHEBI:30616"/>
    </ligand>
</feature>
<evidence type="ECO:0000256" key="5">
    <source>
        <dbReference type="ARBA" id="ARBA00022917"/>
    </source>
</evidence>
<dbReference type="InterPro" id="IPR047090">
    <property type="entry name" value="AspRS_core"/>
</dbReference>
<comment type="subcellular location">
    <subcellularLocation>
        <location evidence="7">Cytoplasm</location>
    </subcellularLocation>
</comment>
<organism evidence="9 10">
    <name type="scientific">Candidatus Dormiibacter inghamiae</name>
    <dbReference type="NCBI Taxonomy" id="3127013"/>
    <lineage>
        <taxon>Bacteria</taxon>
        <taxon>Bacillati</taxon>
        <taxon>Candidatus Dormiibacterota</taxon>
        <taxon>Candidatus Dormibacteria</taxon>
        <taxon>Candidatus Dormibacterales</taxon>
        <taxon>Candidatus Dormibacteraceae</taxon>
        <taxon>Candidatus Dormiibacter</taxon>
    </lineage>
</organism>
<dbReference type="SUPFAM" id="SSF55681">
    <property type="entry name" value="Class II aaRS and biotin synthetases"/>
    <property type="match status" value="1"/>
</dbReference>
<feature type="binding site" evidence="7">
    <location>
        <position position="225"/>
    </location>
    <ligand>
        <name>L-aspartate</name>
        <dbReference type="ChEBI" id="CHEBI:29991"/>
    </ligand>
</feature>
<sequence>MSGFGAPHCGALRAGDSGRSAELYGWVGRRRDHGGLTFLDLRDRWGTVQVVFNPELAPAAHAAAAGLRAEFVIKVTGEVRLRPEGMRNPHLATGEVEIAAERVQVLSESLTPPFQLEDASSADTDEKTRLSYRYLDLRRPEMLRILELRHRVNKIIHAHMDENEFIEVETPILSKTSPSGARDFLVPSRLHRGQVYALPQAPQVQKQLLMVAGVQRYYQIARCFRDENLRADRQPEFTQLDIEMSFGDEEDVFNLVEGLFARLWRETIGVELPLPFPRLNIRDALVRYGTDKPDLRYELEIAELGPVLVGTEAKVFRNVLDSGGVVRGLAVPGGSDLSRRELDELAVLARGAGGKGLAWLPGGPLDKFLTPAEISGIQEATGAAEGDLVLIAADRRRRAETVMGLIRSEVGRRRDLIRRDEWRFLWINPTYLFDEDDEGRITYAHHPFVRPVAEDLEFVEERPYDVRAHAYDIVCNGYELGGGSLRIYDPAMQERVFKLLGMPESTIRERFGYLLEAFNYGVPPHGGIAWGVDRVVMMLAGTENIRDVIAFPKTQSMTDLMMDAPSAPDPELMAELGLRFAPLPGTSRQSGR</sequence>
<dbReference type="Pfam" id="PF01336">
    <property type="entry name" value="tRNA_anti-codon"/>
    <property type="match status" value="1"/>
</dbReference>
<keyword evidence="4 7" id="KW-0067">ATP-binding</keyword>
<evidence type="ECO:0000256" key="6">
    <source>
        <dbReference type="ARBA" id="ARBA00023146"/>
    </source>
</evidence>
<dbReference type="InterPro" id="IPR004524">
    <property type="entry name" value="Asp-tRNA-ligase_1"/>
</dbReference>
<keyword evidence="7" id="KW-0963">Cytoplasm</keyword>
<name>A0A934KIW5_9BACT</name>
<dbReference type="PRINTS" id="PR01042">
    <property type="entry name" value="TRNASYNTHASP"/>
</dbReference>
<evidence type="ECO:0000313" key="10">
    <source>
        <dbReference type="Proteomes" id="UP000620075"/>
    </source>
</evidence>
<dbReference type="InterPro" id="IPR004115">
    <property type="entry name" value="GAD-like_sf"/>
</dbReference>
<feature type="binding site" evidence="7">
    <location>
        <position position="445"/>
    </location>
    <ligand>
        <name>L-aspartate</name>
        <dbReference type="ChEBI" id="CHEBI:29991"/>
    </ligand>
</feature>
<dbReference type="PROSITE" id="PS50862">
    <property type="entry name" value="AA_TRNA_LIGASE_II"/>
    <property type="match status" value="1"/>
</dbReference>
<dbReference type="RefSeq" id="WP_338179713.1">
    <property type="nucleotide sequence ID" value="NZ_JAEKNQ010000038.1"/>
</dbReference>
<comment type="caution">
    <text evidence="7">Lacks conserved residue(s) required for the propagation of feature annotation.</text>
</comment>
<dbReference type="Gene3D" id="2.40.50.140">
    <property type="entry name" value="Nucleic acid-binding proteins"/>
    <property type="match status" value="1"/>
</dbReference>
<comment type="caution">
    <text evidence="9">The sequence shown here is derived from an EMBL/GenBank/DDBJ whole genome shotgun (WGS) entry which is preliminary data.</text>
</comment>
<dbReference type="SUPFAM" id="SSF50249">
    <property type="entry name" value="Nucleic acid-binding proteins"/>
    <property type="match status" value="1"/>
</dbReference>
<dbReference type="PANTHER" id="PTHR22594:SF5">
    <property type="entry name" value="ASPARTATE--TRNA LIGASE, MITOCHONDRIAL"/>
    <property type="match status" value="1"/>
</dbReference>
<dbReference type="CDD" id="cd04317">
    <property type="entry name" value="EcAspRS_like_N"/>
    <property type="match status" value="1"/>
</dbReference>
<dbReference type="InterPro" id="IPR045864">
    <property type="entry name" value="aa-tRNA-synth_II/BPL/LPL"/>
</dbReference>
<dbReference type="NCBIfam" id="NF001750">
    <property type="entry name" value="PRK00476.1"/>
    <property type="match status" value="1"/>
</dbReference>
<accession>A0A934KIW5</accession>
<keyword evidence="6 7" id="KW-0030">Aminoacyl-tRNA synthetase</keyword>
<dbReference type="GO" id="GO:0005524">
    <property type="term" value="F:ATP binding"/>
    <property type="evidence" value="ECO:0007669"/>
    <property type="project" value="UniProtKB-UniRule"/>
</dbReference>
<dbReference type="AlphaFoldDB" id="A0A934KIW5"/>
<evidence type="ECO:0000259" key="8">
    <source>
        <dbReference type="PROSITE" id="PS50862"/>
    </source>
</evidence>
<comment type="function">
    <text evidence="7">Aspartyl-tRNA synthetase with relaxed tRNA specificity since it is able to aspartylate not only its cognate tRNA(Asp) but also tRNA(Asn). Reaction proceeds in two steps: L-aspartate is first activated by ATP to form Asp-AMP and then transferred to the acceptor end of tRNA(Asp/Asn).</text>
</comment>
<keyword evidence="2 7" id="KW-0436">Ligase</keyword>
<proteinExistence type="inferred from homology"/>
<feature type="domain" description="Aminoacyl-transfer RNA synthetases class-II family profile" evidence="8">
    <location>
        <begin position="146"/>
        <end position="552"/>
    </location>
</feature>
<dbReference type="InterPro" id="IPR004364">
    <property type="entry name" value="Aa-tRNA-synt_II"/>
</dbReference>
<dbReference type="Pfam" id="PF02938">
    <property type="entry name" value="GAD"/>
    <property type="match status" value="1"/>
</dbReference>
<dbReference type="InterPro" id="IPR002312">
    <property type="entry name" value="Asp/Asn-tRNA-synth_IIb"/>
</dbReference>
<dbReference type="InterPro" id="IPR006195">
    <property type="entry name" value="aa-tRNA-synth_II"/>
</dbReference>
<reference evidence="9 10" key="1">
    <citation type="submission" date="2020-10" db="EMBL/GenBank/DDBJ databases">
        <title>Ca. Dormibacterota MAGs.</title>
        <authorList>
            <person name="Montgomery K."/>
        </authorList>
    </citation>
    <scope>NUCLEOTIDE SEQUENCE [LARGE SCALE GENOMIC DNA]</scope>
    <source>
        <strain evidence="9">SC8811_S16_3</strain>
    </source>
</reference>
<feature type="region of interest" description="Aspartate" evidence="7">
    <location>
        <begin position="203"/>
        <end position="206"/>
    </location>
</feature>
<dbReference type="InterPro" id="IPR029351">
    <property type="entry name" value="GAD_dom"/>
</dbReference>
<dbReference type="EMBL" id="JAEKNQ010000038">
    <property type="protein sequence ID" value="MBJ7603533.1"/>
    <property type="molecule type" value="Genomic_DNA"/>
</dbReference>
<dbReference type="GO" id="GO:0005737">
    <property type="term" value="C:cytoplasm"/>
    <property type="evidence" value="ECO:0007669"/>
    <property type="project" value="UniProtKB-SubCell"/>
</dbReference>
<evidence type="ECO:0000256" key="3">
    <source>
        <dbReference type="ARBA" id="ARBA00022741"/>
    </source>
</evidence>
<dbReference type="Gene3D" id="3.30.1360.30">
    <property type="entry name" value="GAD-like domain"/>
    <property type="match status" value="1"/>
</dbReference>
<feature type="site" description="Important for tRNA non-discrimination" evidence="7">
    <location>
        <position position="85"/>
    </location>
</feature>
<keyword evidence="3 7" id="KW-0547">Nucleotide-binding</keyword>
<dbReference type="HAMAP" id="MF_00044">
    <property type="entry name" value="Asp_tRNA_synth_type1"/>
    <property type="match status" value="1"/>
</dbReference>
<dbReference type="CDD" id="cd00777">
    <property type="entry name" value="AspRS_core"/>
    <property type="match status" value="1"/>
</dbReference>
<dbReference type="PANTHER" id="PTHR22594">
    <property type="entry name" value="ASPARTYL/LYSYL-TRNA SYNTHETASE"/>
    <property type="match status" value="1"/>
</dbReference>
<keyword evidence="5 7" id="KW-0648">Protein biosynthesis</keyword>
<dbReference type="NCBIfam" id="TIGR00459">
    <property type="entry name" value="aspS_bact"/>
    <property type="match status" value="1"/>
</dbReference>
<dbReference type="InterPro" id="IPR047089">
    <property type="entry name" value="Asp-tRNA-ligase_1_N"/>
</dbReference>
<dbReference type="InterPro" id="IPR004365">
    <property type="entry name" value="NA-bd_OB_tRNA"/>
</dbReference>
<dbReference type="GO" id="GO:0003676">
    <property type="term" value="F:nucleic acid binding"/>
    <property type="evidence" value="ECO:0007669"/>
    <property type="project" value="InterPro"/>
</dbReference>
<dbReference type="GO" id="GO:0006422">
    <property type="term" value="P:aspartyl-tRNA aminoacylation"/>
    <property type="evidence" value="ECO:0007669"/>
    <property type="project" value="UniProtKB-UniRule"/>
</dbReference>
<dbReference type="Proteomes" id="UP000620075">
    <property type="component" value="Unassembled WGS sequence"/>
</dbReference>
<dbReference type="Pfam" id="PF00152">
    <property type="entry name" value="tRNA-synt_2"/>
    <property type="match status" value="1"/>
</dbReference>
<dbReference type="EC" id="6.1.1.23" evidence="7"/>
<feature type="site" description="Important for tRNA non-discrimination" evidence="7">
    <location>
        <position position="33"/>
    </location>
</feature>
<feature type="binding site" evidence="7">
    <location>
        <begin position="225"/>
        <end position="227"/>
    </location>
    <ligand>
        <name>ATP</name>
        <dbReference type="ChEBI" id="CHEBI:30616"/>
    </ligand>
</feature>
<gene>
    <name evidence="7 9" type="primary">aspS</name>
    <name evidence="9" type="ORF">JF888_10150</name>
</gene>
<protein>
    <recommendedName>
        <fullName evidence="7">Aspartate--tRNA(Asp/Asn) ligase</fullName>
        <ecNumber evidence="7">6.1.1.23</ecNumber>
    </recommendedName>
    <alternativeName>
        <fullName evidence="7">Aspartyl-tRNA synthetase</fullName>
        <shortName evidence="7">AspRS</shortName>
    </alternativeName>
    <alternativeName>
        <fullName evidence="7">Non-discriminating aspartyl-tRNA synthetase</fullName>
        <shortName evidence="7">ND-AspRS</shortName>
    </alternativeName>
</protein>
<feature type="binding site" evidence="7">
    <location>
        <position position="486"/>
    </location>
    <ligand>
        <name>L-aspartate</name>
        <dbReference type="ChEBI" id="CHEBI:29991"/>
    </ligand>
</feature>
<evidence type="ECO:0000256" key="2">
    <source>
        <dbReference type="ARBA" id="ARBA00022598"/>
    </source>
</evidence>
<dbReference type="SUPFAM" id="SSF55261">
    <property type="entry name" value="GAD domain-like"/>
    <property type="match status" value="1"/>
</dbReference>
<comment type="similarity">
    <text evidence="1 7">Belongs to the class-II aminoacyl-tRNA synthetase family. Type 1 subfamily.</text>
</comment>
<dbReference type="GO" id="GO:0004815">
    <property type="term" value="F:aspartate-tRNA ligase activity"/>
    <property type="evidence" value="ECO:0007669"/>
    <property type="project" value="UniProtKB-UniRule"/>
</dbReference>
<evidence type="ECO:0000256" key="7">
    <source>
        <dbReference type="HAMAP-Rule" id="MF_00044"/>
    </source>
</evidence>
<comment type="catalytic activity">
    <reaction evidence="7">
        <text>tRNA(Asx) + L-aspartate + ATP = L-aspartyl-tRNA(Asx) + AMP + diphosphate</text>
        <dbReference type="Rhea" id="RHEA:18349"/>
        <dbReference type="Rhea" id="RHEA-COMP:9710"/>
        <dbReference type="Rhea" id="RHEA-COMP:9711"/>
        <dbReference type="ChEBI" id="CHEBI:29991"/>
        <dbReference type="ChEBI" id="CHEBI:30616"/>
        <dbReference type="ChEBI" id="CHEBI:33019"/>
        <dbReference type="ChEBI" id="CHEBI:78442"/>
        <dbReference type="ChEBI" id="CHEBI:78516"/>
        <dbReference type="ChEBI" id="CHEBI:456215"/>
        <dbReference type="EC" id="6.1.1.23"/>
    </reaction>
</comment>